<keyword evidence="4" id="KW-1185">Reference proteome</keyword>
<feature type="domain" description="RNase H type-1" evidence="2">
    <location>
        <begin position="100"/>
        <end position="228"/>
    </location>
</feature>
<dbReference type="Proteomes" id="UP000593564">
    <property type="component" value="Unassembled WGS sequence"/>
</dbReference>
<organism evidence="3 4">
    <name type="scientific">Camellia sinensis</name>
    <name type="common">Tea plant</name>
    <name type="synonym">Thea sinensis</name>
    <dbReference type="NCBI Taxonomy" id="4442"/>
    <lineage>
        <taxon>Eukaryota</taxon>
        <taxon>Viridiplantae</taxon>
        <taxon>Streptophyta</taxon>
        <taxon>Embryophyta</taxon>
        <taxon>Tracheophyta</taxon>
        <taxon>Spermatophyta</taxon>
        <taxon>Magnoliopsida</taxon>
        <taxon>eudicotyledons</taxon>
        <taxon>Gunneridae</taxon>
        <taxon>Pentapetalae</taxon>
        <taxon>asterids</taxon>
        <taxon>Ericales</taxon>
        <taxon>Theaceae</taxon>
        <taxon>Camellia</taxon>
    </lineage>
</organism>
<name>A0A7J7FQM6_CAMSI</name>
<reference evidence="4" key="1">
    <citation type="journal article" date="2020" name="Nat. Commun.">
        <title>Genome assembly of wild tea tree DASZ reveals pedigree and selection history of tea varieties.</title>
        <authorList>
            <person name="Zhang W."/>
            <person name="Zhang Y."/>
            <person name="Qiu H."/>
            <person name="Guo Y."/>
            <person name="Wan H."/>
            <person name="Zhang X."/>
            <person name="Scossa F."/>
            <person name="Alseekh S."/>
            <person name="Zhang Q."/>
            <person name="Wang P."/>
            <person name="Xu L."/>
            <person name="Schmidt M.H."/>
            <person name="Jia X."/>
            <person name="Li D."/>
            <person name="Zhu A."/>
            <person name="Guo F."/>
            <person name="Chen W."/>
            <person name="Ni D."/>
            <person name="Usadel B."/>
            <person name="Fernie A.R."/>
            <person name="Wen W."/>
        </authorList>
    </citation>
    <scope>NUCLEOTIDE SEQUENCE [LARGE SCALE GENOMIC DNA]</scope>
    <source>
        <strain evidence="4">cv. G240</strain>
    </source>
</reference>
<dbReference type="EMBL" id="JACBKZ010000330">
    <property type="protein sequence ID" value="KAF5929918.1"/>
    <property type="molecule type" value="Genomic_DNA"/>
</dbReference>
<accession>A0A7J7FQM6</accession>
<dbReference type="InterPro" id="IPR012337">
    <property type="entry name" value="RNaseH-like_sf"/>
</dbReference>
<proteinExistence type="predicted"/>
<evidence type="ECO:0000313" key="3">
    <source>
        <dbReference type="EMBL" id="KAF5929918.1"/>
    </source>
</evidence>
<dbReference type="PANTHER" id="PTHR47723">
    <property type="entry name" value="OS05G0353850 PROTEIN"/>
    <property type="match status" value="1"/>
</dbReference>
<dbReference type="PANTHER" id="PTHR47723:SF19">
    <property type="entry name" value="POLYNUCLEOTIDYL TRANSFERASE, RIBONUCLEASE H-LIKE SUPERFAMILY PROTEIN"/>
    <property type="match status" value="1"/>
</dbReference>
<feature type="region of interest" description="Disordered" evidence="1">
    <location>
        <begin position="81"/>
        <end position="120"/>
    </location>
</feature>
<dbReference type="InterPro" id="IPR036397">
    <property type="entry name" value="RNaseH_sf"/>
</dbReference>
<sequence>MAELLSEVRLPQSVESMLRKICIEQCKPPADTSARKQLELLGEEVSLEILGKICTQKIRYSLSGFIRCLAKDYATAPTQQGIYHSPHKRSSDDCYSPVNSPSRLKLNTGGSTKGDPGEGGFGGLIRDERGMWLVGYYGKLGVCTSLEAELWAIYRGLTIAFERGYKDLTIETDSSSAIELLKERSVASSSVISLVDSKFLMQRCGYIMQHVLREGNNSADGLAKLGANQAEPLVVLDEAPVEIRGLVIADMVGQGYLILYNHFFFFKFMLEVSIACFKLLLE</sequence>
<dbReference type="SUPFAM" id="SSF53098">
    <property type="entry name" value="Ribonuclease H-like"/>
    <property type="match status" value="1"/>
</dbReference>
<dbReference type="Gene3D" id="3.30.420.10">
    <property type="entry name" value="Ribonuclease H-like superfamily/Ribonuclease H"/>
    <property type="match status" value="1"/>
</dbReference>
<evidence type="ECO:0000259" key="2">
    <source>
        <dbReference type="PROSITE" id="PS50879"/>
    </source>
</evidence>
<evidence type="ECO:0000313" key="4">
    <source>
        <dbReference type="Proteomes" id="UP000593564"/>
    </source>
</evidence>
<reference evidence="3 4" key="2">
    <citation type="submission" date="2020-07" db="EMBL/GenBank/DDBJ databases">
        <title>Genome assembly of wild tea tree DASZ reveals pedigree and selection history of tea varieties.</title>
        <authorList>
            <person name="Zhang W."/>
        </authorList>
    </citation>
    <scope>NUCLEOTIDE SEQUENCE [LARGE SCALE GENOMIC DNA]</scope>
    <source>
        <strain evidence="4">cv. G240</strain>
        <tissue evidence="3">Leaf</tissue>
    </source>
</reference>
<dbReference type="InterPro" id="IPR053151">
    <property type="entry name" value="RNase_H-like"/>
</dbReference>
<dbReference type="PROSITE" id="PS50879">
    <property type="entry name" value="RNASE_H_1"/>
    <property type="match status" value="1"/>
</dbReference>
<comment type="caution">
    <text evidence="3">The sequence shown here is derived from an EMBL/GenBank/DDBJ whole genome shotgun (WGS) entry which is preliminary data.</text>
</comment>
<protein>
    <recommendedName>
        <fullName evidence="2">RNase H type-1 domain-containing protein</fullName>
    </recommendedName>
</protein>
<dbReference type="GO" id="GO:0003676">
    <property type="term" value="F:nucleic acid binding"/>
    <property type="evidence" value="ECO:0007669"/>
    <property type="project" value="InterPro"/>
</dbReference>
<dbReference type="Pfam" id="PF26249">
    <property type="entry name" value="4HB_RdRP3_N"/>
    <property type="match status" value="1"/>
</dbReference>
<dbReference type="AlphaFoldDB" id="A0A7J7FQM6"/>
<dbReference type="InterPro" id="IPR002156">
    <property type="entry name" value="RNaseH_domain"/>
</dbReference>
<evidence type="ECO:0000256" key="1">
    <source>
        <dbReference type="SAM" id="MobiDB-lite"/>
    </source>
</evidence>
<dbReference type="GO" id="GO:0004523">
    <property type="term" value="F:RNA-DNA hybrid ribonuclease activity"/>
    <property type="evidence" value="ECO:0007669"/>
    <property type="project" value="InterPro"/>
</dbReference>
<dbReference type="InterPro" id="IPR044730">
    <property type="entry name" value="RNase_H-like_dom_plant"/>
</dbReference>
<dbReference type="InterPro" id="IPR058697">
    <property type="entry name" value="RDRP3-5_N"/>
</dbReference>
<dbReference type="Pfam" id="PF13456">
    <property type="entry name" value="RVT_3"/>
    <property type="match status" value="1"/>
</dbReference>
<dbReference type="CDD" id="cd06222">
    <property type="entry name" value="RNase_H_like"/>
    <property type="match status" value="1"/>
</dbReference>
<gene>
    <name evidence="3" type="ORF">HYC85_000062</name>
</gene>